<keyword evidence="1" id="KW-0067">ATP-binding</keyword>
<keyword evidence="2" id="KW-1185">Reference proteome</keyword>
<comment type="caution">
    <text evidence="1">The sequence shown here is derived from an EMBL/GenBank/DDBJ whole genome shotgun (WGS) entry which is preliminary data.</text>
</comment>
<organism evidence="1 2">
    <name type="scientific">Blautia faecis</name>
    <dbReference type="NCBI Taxonomy" id="871665"/>
    <lineage>
        <taxon>Bacteria</taxon>
        <taxon>Bacillati</taxon>
        <taxon>Bacillota</taxon>
        <taxon>Clostridia</taxon>
        <taxon>Lachnospirales</taxon>
        <taxon>Lachnospiraceae</taxon>
        <taxon>Blautia</taxon>
    </lineage>
</organism>
<accession>A0ABX2H1E5</accession>
<name>A0ABX2H1E5_9FIRM</name>
<keyword evidence="1" id="KW-0547">Nucleotide-binding</keyword>
<keyword evidence="1" id="KW-0378">Hydrolase</keyword>
<dbReference type="RefSeq" id="WP_148462957.1">
    <property type="nucleotide sequence ID" value="NZ_JAAIPU010000005.1"/>
</dbReference>
<sequence length="418" mass="49891">MNTEERTITIVDDIMGSGKSTWAINYINDNPDRKFLCIVPLLSECERFKDGTDIDIVDPEKWGSKWKHFRWLVENEKNIVTTHSLIQKMDLDMLELLKSKDYVLMIDECLDVLDTYKITKDDMKIIFEQKLVSLDDKGFLIWNDDKKYKGVFGDIKRLCSFKSLMGFKKEDSEELARIIMWNFPVDFFKCFEESYIFTYLWEGSIQKSYFDIHGIHYEKYMLDYDRKLIKHNKELEYEKRRKVVDLINIYEGKFNKIGMKIGKTNPLSKNWYESKRKSNLFMLEQLKANTENFFRTVSKTNSEDNMYTVFKSYTKYIKGKGYSKGFVPCNARGTNEFKDKKALAYLVNFFMSPEIRQFVNHYDLIFDEDMCSLSALLQWMWRSQIRNGKPIDIYIPSERMRELLNNWIQNCYVTEKAA</sequence>
<dbReference type="Proteomes" id="UP001644719">
    <property type="component" value="Unassembled WGS sequence"/>
</dbReference>
<evidence type="ECO:0000313" key="2">
    <source>
        <dbReference type="Proteomes" id="UP001644719"/>
    </source>
</evidence>
<proteinExistence type="predicted"/>
<protein>
    <submittedName>
        <fullName evidence="1">DEAD/DEAH box helicase family protein</fullName>
    </submittedName>
</protein>
<keyword evidence="1" id="KW-0347">Helicase</keyword>
<dbReference type="GO" id="GO:0004386">
    <property type="term" value="F:helicase activity"/>
    <property type="evidence" value="ECO:0007669"/>
    <property type="project" value="UniProtKB-KW"/>
</dbReference>
<reference evidence="1 2" key="1">
    <citation type="journal article" date="2020" name="Cell Host Microbe">
        <title>Functional and Genomic Variation between Human-Derived Isolates of Lachnospiraceae Reveals Inter- and Intra-Species Diversity.</title>
        <authorList>
            <person name="Sorbara M.T."/>
            <person name="Littmann E.R."/>
            <person name="Fontana E."/>
            <person name="Moody T.U."/>
            <person name="Kohout C.E."/>
            <person name="Gjonbalaj M."/>
            <person name="Eaton V."/>
            <person name="Seok R."/>
            <person name="Leiner I.M."/>
            <person name="Pamer E.G."/>
        </authorList>
    </citation>
    <scope>NUCLEOTIDE SEQUENCE [LARGE SCALE GENOMIC DNA]</scope>
    <source>
        <strain evidence="1 2">MSK.17.74</strain>
    </source>
</reference>
<gene>
    <name evidence="1" type="ORF">G5B17_00660</name>
</gene>
<evidence type="ECO:0000313" key="1">
    <source>
        <dbReference type="EMBL" id="NSG83972.1"/>
    </source>
</evidence>
<dbReference type="EMBL" id="JAAITS010000002">
    <property type="protein sequence ID" value="NSG83972.1"/>
    <property type="molecule type" value="Genomic_DNA"/>
</dbReference>